<feature type="binding site" evidence="5">
    <location>
        <position position="107"/>
    </location>
    <ligand>
        <name>biotin</name>
        <dbReference type="ChEBI" id="CHEBI:57586"/>
    </ligand>
</feature>
<dbReference type="InterPro" id="IPR004408">
    <property type="entry name" value="Biotin_CoA_COase_ligase"/>
</dbReference>
<keyword evidence="5" id="KW-0678">Repressor</keyword>
<feature type="binding site" evidence="5">
    <location>
        <begin position="111"/>
        <end position="113"/>
    </location>
    <ligand>
        <name>biotin</name>
        <dbReference type="ChEBI" id="CHEBI:57586"/>
    </ligand>
</feature>
<dbReference type="KEGG" id="mcui:G8O30_06730"/>
<comment type="similarity">
    <text evidence="5">Belongs to the biotin--protein ligase family.</text>
</comment>
<keyword evidence="5" id="KW-0238">DNA-binding</keyword>
<dbReference type="GO" id="GO:0004077">
    <property type="term" value="F:biotin--[biotin carboxyl-carrier protein] ligase activity"/>
    <property type="evidence" value="ECO:0007669"/>
    <property type="project" value="UniProtKB-UniRule"/>
</dbReference>
<dbReference type="HAMAP" id="MF_00978">
    <property type="entry name" value="Bifunct_BirA"/>
    <property type="match status" value="1"/>
</dbReference>
<evidence type="ECO:0000259" key="6">
    <source>
        <dbReference type="PROSITE" id="PS51733"/>
    </source>
</evidence>
<evidence type="ECO:0000256" key="4">
    <source>
        <dbReference type="ARBA" id="ARBA00023267"/>
    </source>
</evidence>
<evidence type="ECO:0000256" key="3">
    <source>
        <dbReference type="ARBA" id="ARBA00022840"/>
    </source>
</evidence>
<dbReference type="Pfam" id="PF02237">
    <property type="entry name" value="BPL_C"/>
    <property type="match status" value="1"/>
</dbReference>
<dbReference type="AlphaFoldDB" id="A0A7S8CE99"/>
<dbReference type="Gene3D" id="2.30.30.100">
    <property type="match status" value="1"/>
</dbReference>
<proteinExistence type="inferred from homology"/>
<evidence type="ECO:0000256" key="5">
    <source>
        <dbReference type="HAMAP-Rule" id="MF_00978"/>
    </source>
</evidence>
<dbReference type="PROSITE" id="PS51733">
    <property type="entry name" value="BPL_LPL_CATALYTIC"/>
    <property type="match status" value="1"/>
</dbReference>
<dbReference type="InterPro" id="IPR045864">
    <property type="entry name" value="aa-tRNA-synth_II/BPL/LPL"/>
</dbReference>
<dbReference type="GO" id="GO:0005524">
    <property type="term" value="F:ATP binding"/>
    <property type="evidence" value="ECO:0007669"/>
    <property type="project" value="UniProtKB-UniRule"/>
</dbReference>
<dbReference type="GO" id="GO:0016740">
    <property type="term" value="F:transferase activity"/>
    <property type="evidence" value="ECO:0007669"/>
    <property type="project" value="UniProtKB-ARBA"/>
</dbReference>
<dbReference type="InterPro" id="IPR036390">
    <property type="entry name" value="WH_DNA-bd_sf"/>
</dbReference>
<accession>A0A7S8CE99</accession>
<dbReference type="PANTHER" id="PTHR12835:SF5">
    <property type="entry name" value="BIOTIN--PROTEIN LIGASE"/>
    <property type="match status" value="1"/>
</dbReference>
<dbReference type="Pfam" id="PF03099">
    <property type="entry name" value="BPL_LplA_LipB"/>
    <property type="match status" value="1"/>
</dbReference>
<dbReference type="NCBIfam" id="TIGR00121">
    <property type="entry name" value="birA_ligase"/>
    <property type="match status" value="1"/>
</dbReference>
<comment type="function">
    <text evidence="5">Acts both as a biotin--[acetyl-CoA-carboxylase] ligase and a repressor.</text>
</comment>
<evidence type="ECO:0000313" key="7">
    <source>
        <dbReference type="EMBL" id="QPC48390.1"/>
    </source>
</evidence>
<comment type="catalytic activity">
    <reaction evidence="5">
        <text>biotin + L-lysyl-[protein] + ATP = N(6)-biotinyl-L-lysyl-[protein] + AMP + diphosphate + H(+)</text>
        <dbReference type="Rhea" id="RHEA:11756"/>
        <dbReference type="Rhea" id="RHEA-COMP:9752"/>
        <dbReference type="Rhea" id="RHEA-COMP:10505"/>
        <dbReference type="ChEBI" id="CHEBI:15378"/>
        <dbReference type="ChEBI" id="CHEBI:29969"/>
        <dbReference type="ChEBI" id="CHEBI:30616"/>
        <dbReference type="ChEBI" id="CHEBI:33019"/>
        <dbReference type="ChEBI" id="CHEBI:57586"/>
        <dbReference type="ChEBI" id="CHEBI:83144"/>
        <dbReference type="ChEBI" id="CHEBI:456215"/>
        <dbReference type="EC" id="6.3.4.15"/>
    </reaction>
</comment>
<organism evidence="7 8">
    <name type="scientific">Mangrovibacillus cuniculi</name>
    <dbReference type="NCBI Taxonomy" id="2593652"/>
    <lineage>
        <taxon>Bacteria</taxon>
        <taxon>Bacillati</taxon>
        <taxon>Bacillota</taxon>
        <taxon>Bacilli</taxon>
        <taxon>Bacillales</taxon>
        <taxon>Bacillaceae</taxon>
        <taxon>Mangrovibacillus</taxon>
    </lineage>
</organism>
<comment type="caution">
    <text evidence="5">Lacks conserved residue(s) required for the propagation of feature annotation.</text>
</comment>
<keyword evidence="4 5" id="KW-0092">Biotin</keyword>
<dbReference type="CDD" id="cd16442">
    <property type="entry name" value="BPL"/>
    <property type="match status" value="1"/>
</dbReference>
<dbReference type="InterPro" id="IPR036388">
    <property type="entry name" value="WH-like_DNA-bd_sf"/>
</dbReference>
<evidence type="ECO:0000256" key="1">
    <source>
        <dbReference type="ARBA" id="ARBA00022598"/>
    </source>
</evidence>
<evidence type="ECO:0000313" key="8">
    <source>
        <dbReference type="Proteomes" id="UP000593626"/>
    </source>
</evidence>
<dbReference type="GO" id="GO:0006355">
    <property type="term" value="P:regulation of DNA-templated transcription"/>
    <property type="evidence" value="ECO:0007669"/>
    <property type="project" value="UniProtKB-UniRule"/>
</dbReference>
<protein>
    <recommendedName>
        <fullName evidence="5">Bifunctional ligase/repressor BirA</fullName>
    </recommendedName>
    <alternativeName>
        <fullName evidence="5">Biotin--[acetyl-CoA-carboxylase] ligase</fullName>
        <ecNumber evidence="5">6.3.4.15</ecNumber>
    </alternativeName>
    <alternativeName>
        <fullName evidence="5">Biotin--protein ligase</fullName>
    </alternativeName>
    <alternativeName>
        <fullName evidence="5">Biotin-[acetyl-CoA carboxylase] synthetase</fullName>
    </alternativeName>
</protein>
<keyword evidence="5" id="KW-0805">Transcription regulation</keyword>
<dbReference type="GO" id="GO:0005737">
    <property type="term" value="C:cytoplasm"/>
    <property type="evidence" value="ECO:0007669"/>
    <property type="project" value="TreeGrafter"/>
</dbReference>
<name>A0A7S8CE99_9BACI</name>
<dbReference type="InterPro" id="IPR003142">
    <property type="entry name" value="BPL_C"/>
</dbReference>
<dbReference type="Pfam" id="PF08279">
    <property type="entry name" value="HTH_11"/>
    <property type="match status" value="1"/>
</dbReference>
<dbReference type="Gene3D" id="3.30.930.10">
    <property type="entry name" value="Bira Bifunctional Protein, Domain 2"/>
    <property type="match status" value="1"/>
</dbReference>
<dbReference type="GO" id="GO:0003677">
    <property type="term" value="F:DNA binding"/>
    <property type="evidence" value="ECO:0007669"/>
    <property type="project" value="UniProtKB-UniRule"/>
</dbReference>
<dbReference type="SUPFAM" id="SSF50037">
    <property type="entry name" value="C-terminal domain of transcriptional repressors"/>
    <property type="match status" value="1"/>
</dbReference>
<evidence type="ECO:0000256" key="2">
    <source>
        <dbReference type="ARBA" id="ARBA00022741"/>
    </source>
</evidence>
<dbReference type="Gene3D" id="1.10.10.10">
    <property type="entry name" value="Winged helix-like DNA-binding domain superfamily/Winged helix DNA-binding domain"/>
    <property type="match status" value="1"/>
</dbReference>
<dbReference type="EC" id="6.3.4.15" evidence="5"/>
<feature type="DNA-binding region" description="H-T-H motif" evidence="5">
    <location>
        <begin position="12"/>
        <end position="31"/>
    </location>
</feature>
<dbReference type="SUPFAM" id="SSF46785">
    <property type="entry name" value="Winged helix' DNA-binding domain"/>
    <property type="match status" value="1"/>
</dbReference>
<keyword evidence="5" id="KW-0804">Transcription</keyword>
<dbReference type="PANTHER" id="PTHR12835">
    <property type="entry name" value="BIOTIN PROTEIN LIGASE"/>
    <property type="match status" value="1"/>
</dbReference>
<feature type="binding site" evidence="5">
    <location>
        <position position="178"/>
    </location>
    <ligand>
        <name>biotin</name>
        <dbReference type="ChEBI" id="CHEBI:57586"/>
    </ligand>
</feature>
<dbReference type="Proteomes" id="UP000593626">
    <property type="component" value="Chromosome"/>
</dbReference>
<keyword evidence="3 5" id="KW-0067">ATP-binding</keyword>
<dbReference type="GO" id="GO:0009249">
    <property type="term" value="P:protein lipoylation"/>
    <property type="evidence" value="ECO:0007669"/>
    <property type="project" value="UniProtKB-ARBA"/>
</dbReference>
<reference evidence="7 8" key="1">
    <citation type="submission" date="2019-07" db="EMBL/GenBank/DDBJ databases">
        <title>Genome sequence of 2 isolates from Red Sea Mangroves.</title>
        <authorList>
            <person name="Sefrji F."/>
            <person name="Michoud G."/>
            <person name="Merlino G."/>
            <person name="Daffonchio D."/>
        </authorList>
    </citation>
    <scope>NUCLEOTIDE SEQUENCE [LARGE SCALE GENOMIC DNA]</scope>
    <source>
        <strain evidence="7 8">R1DC41</strain>
    </source>
</reference>
<feature type="domain" description="BPL/LPL catalytic" evidence="6">
    <location>
        <begin position="60"/>
        <end position="249"/>
    </location>
</feature>
<dbReference type="InterPro" id="IPR004143">
    <property type="entry name" value="BPL_LPL_catalytic"/>
</dbReference>
<gene>
    <name evidence="5" type="primary">birA</name>
    <name evidence="7" type="ORF">G8O30_06730</name>
</gene>
<sequence>MFSSMGNEYISGQQIAQELGCSRQAIWKAMDELRQDGFEIEAIRRKGYRLIGNSDQFSKSELLYQLNTSHIGQVIELYESVSSTQIIAHEKAKDGAKHGTVIMAEEQTSGRGRMTRQWSSPKNTGIWMSTILRPTIHPQEAPPITLVVAVAIAQSIEELTGIIPTIKWPNDILVGSKKIAGILTELQSEMDVIHYMIIGTGINVNTEEFPEELKSIASSLLIETGEKQSRVKLAQLIWEKVEKLLDIYEKHGFAPIKLLWESYVQSIGQEIQARTLQGTYQGIMRGITDKGVLELELSNGRIVPIYSADIEIL</sequence>
<dbReference type="SUPFAM" id="SSF55681">
    <property type="entry name" value="Class II aaRS and biotin synthetases"/>
    <property type="match status" value="1"/>
</dbReference>
<keyword evidence="8" id="KW-1185">Reference proteome</keyword>
<dbReference type="InterPro" id="IPR030855">
    <property type="entry name" value="Bifunct_BirA"/>
</dbReference>
<dbReference type="EMBL" id="CP049742">
    <property type="protein sequence ID" value="QPC48390.1"/>
    <property type="molecule type" value="Genomic_DNA"/>
</dbReference>
<keyword evidence="1 5" id="KW-0436">Ligase</keyword>
<keyword evidence="2 5" id="KW-0547">Nucleotide-binding</keyword>
<dbReference type="InterPro" id="IPR013196">
    <property type="entry name" value="HTH_11"/>
</dbReference>
<dbReference type="InterPro" id="IPR008988">
    <property type="entry name" value="Transcriptional_repressor_C"/>
</dbReference>